<comment type="caution">
    <text evidence="3">The sequence shown here is derived from an EMBL/GenBank/DDBJ whole genome shotgun (WGS) entry which is preliminary data.</text>
</comment>
<gene>
    <name evidence="3" type="ORF">J8F10_36955</name>
</gene>
<evidence type="ECO:0000256" key="2">
    <source>
        <dbReference type="SAM" id="SignalP"/>
    </source>
</evidence>
<feature type="signal peptide" evidence="2">
    <location>
        <begin position="1"/>
        <end position="19"/>
    </location>
</feature>
<dbReference type="RefSeq" id="WP_210663283.1">
    <property type="nucleotide sequence ID" value="NZ_JAGKQQ010000002.1"/>
</dbReference>
<feature type="compositionally biased region" description="Basic and acidic residues" evidence="1">
    <location>
        <begin position="26"/>
        <end position="45"/>
    </location>
</feature>
<sequence length="204" mass="22444">MTRFVLLAGFAMVVFGGLAGSSQPPKGDDKKDPQAKFEPRSKPGEGQKFLEKFVGDWDVVKTFHPRTGDPVRGTGTCRQTMIHAGRFLQSEFTFGTGAEKTTGTGLIGFEPETGAFTSSWVDSRQTRMSFRQSGEKFDGKKIVLVGKALGEAARDARRSQTVTTLEEDGKTIVHRQHAIDAEGKERLVMELVLTRRPDSPKPNK</sequence>
<feature type="region of interest" description="Disordered" evidence="1">
    <location>
        <begin position="21"/>
        <end position="45"/>
    </location>
</feature>
<proteinExistence type="predicted"/>
<evidence type="ECO:0000313" key="3">
    <source>
        <dbReference type="EMBL" id="MBP3960845.1"/>
    </source>
</evidence>
<dbReference type="Pfam" id="PF07617">
    <property type="entry name" value="DUF1579"/>
    <property type="match status" value="1"/>
</dbReference>
<evidence type="ECO:0000313" key="4">
    <source>
        <dbReference type="Proteomes" id="UP000676565"/>
    </source>
</evidence>
<name>A0ABS5C5W2_9BACT</name>
<evidence type="ECO:0000256" key="1">
    <source>
        <dbReference type="SAM" id="MobiDB-lite"/>
    </source>
</evidence>
<organism evidence="3 4">
    <name type="scientific">Gemmata palustris</name>
    <dbReference type="NCBI Taxonomy" id="2822762"/>
    <lineage>
        <taxon>Bacteria</taxon>
        <taxon>Pseudomonadati</taxon>
        <taxon>Planctomycetota</taxon>
        <taxon>Planctomycetia</taxon>
        <taxon>Gemmatales</taxon>
        <taxon>Gemmataceae</taxon>
        <taxon>Gemmata</taxon>
    </lineage>
</organism>
<keyword evidence="2" id="KW-0732">Signal</keyword>
<feature type="chain" id="PRO_5045639057" evidence="2">
    <location>
        <begin position="20"/>
        <end position="204"/>
    </location>
</feature>
<accession>A0ABS5C5W2</accession>
<reference evidence="3 4" key="1">
    <citation type="submission" date="2021-04" db="EMBL/GenBank/DDBJ databases">
        <authorList>
            <person name="Ivanova A."/>
        </authorList>
    </citation>
    <scope>NUCLEOTIDE SEQUENCE [LARGE SCALE GENOMIC DNA]</scope>
    <source>
        <strain evidence="3 4">G18</strain>
    </source>
</reference>
<dbReference type="InterPro" id="IPR011473">
    <property type="entry name" value="DUF1579"/>
</dbReference>
<dbReference type="EMBL" id="JAGKQQ010000002">
    <property type="protein sequence ID" value="MBP3960845.1"/>
    <property type="molecule type" value="Genomic_DNA"/>
</dbReference>
<keyword evidence="4" id="KW-1185">Reference proteome</keyword>
<dbReference type="Proteomes" id="UP000676565">
    <property type="component" value="Unassembled WGS sequence"/>
</dbReference>
<protein>
    <submittedName>
        <fullName evidence="3">DUF1579 family protein</fullName>
    </submittedName>
</protein>